<evidence type="ECO:0000256" key="1">
    <source>
        <dbReference type="ARBA" id="ARBA00022722"/>
    </source>
</evidence>
<dbReference type="GO" id="GO:0006139">
    <property type="term" value="P:nucleobase-containing compound metabolic process"/>
    <property type="evidence" value="ECO:0007669"/>
    <property type="project" value="InterPro"/>
</dbReference>
<organism evidence="5 6">
    <name type="scientific">Lophiotrema nucula</name>
    <dbReference type="NCBI Taxonomy" id="690887"/>
    <lineage>
        <taxon>Eukaryota</taxon>
        <taxon>Fungi</taxon>
        <taxon>Dikarya</taxon>
        <taxon>Ascomycota</taxon>
        <taxon>Pezizomycotina</taxon>
        <taxon>Dothideomycetes</taxon>
        <taxon>Pleosporomycetidae</taxon>
        <taxon>Pleosporales</taxon>
        <taxon>Lophiotremataceae</taxon>
        <taxon>Lophiotrema</taxon>
    </lineage>
</organism>
<keyword evidence="6" id="KW-1185">Reference proteome</keyword>
<dbReference type="AlphaFoldDB" id="A0A6A5Z0V4"/>
<feature type="compositionally biased region" description="Acidic residues" evidence="3">
    <location>
        <begin position="720"/>
        <end position="747"/>
    </location>
</feature>
<evidence type="ECO:0000256" key="2">
    <source>
        <dbReference type="ARBA" id="ARBA00022801"/>
    </source>
</evidence>
<dbReference type="Proteomes" id="UP000799770">
    <property type="component" value="Unassembled WGS sequence"/>
</dbReference>
<evidence type="ECO:0000313" key="6">
    <source>
        <dbReference type="Proteomes" id="UP000799770"/>
    </source>
</evidence>
<gene>
    <name evidence="5" type="ORF">BDV96DRAFT_580833</name>
</gene>
<dbReference type="GO" id="GO:0003676">
    <property type="term" value="F:nucleic acid binding"/>
    <property type="evidence" value="ECO:0007669"/>
    <property type="project" value="InterPro"/>
</dbReference>
<feature type="region of interest" description="Disordered" evidence="3">
    <location>
        <begin position="231"/>
        <end position="260"/>
    </location>
</feature>
<dbReference type="PANTHER" id="PTHR13620:SF104">
    <property type="entry name" value="EXONUCLEASE 3'-5' DOMAIN-CONTAINING PROTEIN 2"/>
    <property type="match status" value="1"/>
</dbReference>
<dbReference type="Pfam" id="PF01612">
    <property type="entry name" value="DNA_pol_A_exo1"/>
    <property type="match status" value="1"/>
</dbReference>
<keyword evidence="1" id="KW-0540">Nuclease</keyword>
<dbReference type="Gene3D" id="3.30.420.10">
    <property type="entry name" value="Ribonuclease H-like superfamily/Ribonuclease H"/>
    <property type="match status" value="1"/>
</dbReference>
<reference evidence="5" key="1">
    <citation type="journal article" date="2020" name="Stud. Mycol.">
        <title>101 Dothideomycetes genomes: a test case for predicting lifestyles and emergence of pathogens.</title>
        <authorList>
            <person name="Haridas S."/>
            <person name="Albert R."/>
            <person name="Binder M."/>
            <person name="Bloem J."/>
            <person name="Labutti K."/>
            <person name="Salamov A."/>
            <person name="Andreopoulos B."/>
            <person name="Baker S."/>
            <person name="Barry K."/>
            <person name="Bills G."/>
            <person name="Bluhm B."/>
            <person name="Cannon C."/>
            <person name="Castanera R."/>
            <person name="Culley D."/>
            <person name="Daum C."/>
            <person name="Ezra D."/>
            <person name="Gonzalez J."/>
            <person name="Henrissat B."/>
            <person name="Kuo A."/>
            <person name="Liang C."/>
            <person name="Lipzen A."/>
            <person name="Lutzoni F."/>
            <person name="Magnuson J."/>
            <person name="Mondo S."/>
            <person name="Nolan M."/>
            <person name="Ohm R."/>
            <person name="Pangilinan J."/>
            <person name="Park H.-J."/>
            <person name="Ramirez L."/>
            <person name="Alfaro M."/>
            <person name="Sun H."/>
            <person name="Tritt A."/>
            <person name="Yoshinaga Y."/>
            <person name="Zwiers L.-H."/>
            <person name="Turgeon B."/>
            <person name="Goodwin S."/>
            <person name="Spatafora J."/>
            <person name="Crous P."/>
            <person name="Grigoriev I."/>
        </authorList>
    </citation>
    <scope>NUCLEOTIDE SEQUENCE</scope>
    <source>
        <strain evidence="5">CBS 627.86</strain>
    </source>
</reference>
<feature type="region of interest" description="Disordered" evidence="3">
    <location>
        <begin position="297"/>
        <end position="327"/>
    </location>
</feature>
<feature type="compositionally biased region" description="Low complexity" evidence="3">
    <location>
        <begin position="748"/>
        <end position="758"/>
    </location>
</feature>
<protein>
    <recommendedName>
        <fullName evidence="4">3'-5' exonuclease domain-containing protein</fullName>
    </recommendedName>
</protein>
<feature type="domain" description="3'-5' exonuclease" evidence="4">
    <location>
        <begin position="484"/>
        <end position="671"/>
    </location>
</feature>
<feature type="region of interest" description="Disordered" evidence="3">
    <location>
        <begin position="674"/>
        <end position="788"/>
    </location>
</feature>
<dbReference type="OrthoDB" id="1920326at2759"/>
<dbReference type="CDD" id="cd06141">
    <property type="entry name" value="WRN_exo"/>
    <property type="match status" value="1"/>
</dbReference>
<dbReference type="InterPro" id="IPR012337">
    <property type="entry name" value="RNaseH-like_sf"/>
</dbReference>
<feature type="region of interest" description="Disordered" evidence="3">
    <location>
        <begin position="265"/>
        <end position="284"/>
    </location>
</feature>
<feature type="compositionally biased region" description="Basic and acidic residues" evidence="3">
    <location>
        <begin position="687"/>
        <end position="696"/>
    </location>
</feature>
<dbReference type="EMBL" id="ML977331">
    <property type="protein sequence ID" value="KAF2112487.1"/>
    <property type="molecule type" value="Genomic_DNA"/>
</dbReference>
<feature type="compositionally biased region" description="Low complexity" evidence="3">
    <location>
        <begin position="301"/>
        <end position="327"/>
    </location>
</feature>
<accession>A0A6A5Z0V4</accession>
<keyword evidence="2" id="KW-0378">Hydrolase</keyword>
<feature type="region of interest" description="Disordered" evidence="3">
    <location>
        <begin position="366"/>
        <end position="431"/>
    </location>
</feature>
<proteinExistence type="predicted"/>
<feature type="compositionally biased region" description="Low complexity" evidence="3">
    <location>
        <begin position="380"/>
        <end position="391"/>
    </location>
</feature>
<feature type="compositionally biased region" description="Basic and acidic residues" evidence="3">
    <location>
        <begin position="710"/>
        <end position="719"/>
    </location>
</feature>
<dbReference type="InterPro" id="IPR002562">
    <property type="entry name" value="3'-5'_exonuclease_dom"/>
</dbReference>
<sequence>MMDMLQSLEEETSLGHAAVLQIMQPLHLYLTKIHIARFSLRQLPSLFTDLAPFAYPETFRSQIRSQFSRIERGRDATMEGFRSTIHTEFINFQAHLESKSVDPNFAKRIAARSRSIRQSLVASILRYKVVKHPRHVGELTRFGYEPSRWIKRMYRQVRDQGFPISMREPLRFQPREVQSARAKIRKALARARKARAAIRKTLNSKTIKLILPGRALLAKDKARMETNVTPSIPAVPKLPRPETGTANKPKVRLKSKDIRSSVTGRAALRQAKGGPRTKGGGLLFSSKNAYPTLARPERGAASKAQAIAAKHRSTSTPGPGDSSGTFTIMMFAPSPQVRVPHSLVTFTDPPLNAEYVISNGSANIIQCTDDGFNPPPPGKPGSYNSSSSGNDGENKDNKGSRESRNNPKKMHDEQEPNDGEDGPGPNDEGGVEAAFDNVLEAHTSLSYQIPTESLRVAMQASENTLARHYSHALYRGPEDQRISLHYCRNKEIAERVAKYFLEEKVVGFDIEWKPFAPPWSIKENASLIQLACEDRIALFHISLFNGKTAEQLLPQSLKQIIESPDILKAGVNIKGDFTRLEKFLKVKPQGRYELSRLHNVVEYTLTDPSKVNNRLVSLATQVHQHLLLPLHKGEVRESDWSKSLSPEQLSYAFTDAYAGFRLFDALEAKRKMLRPIPPRPPVTDFDPTPKIRDGPRPKRVKKPAAPRIVDASEKELEVEKDVDEGEDEDDVYETAVEELPESEDDEASSASESSLESSKSFDGPDADFVPRVRHAGRDPVDLDGAADEVEPVGRRIGRLRLSQSAISDPGYPKLPIDSSVEVHDAQGVETQVMDEDKTASGSFAVNLVEDMSSAQTTDESTSNLQAAIEPGEYGIPSDEEQEMAALVAKLEVVDERQEDTDVVPNDNYQPFVSASILEHAAAPTQPHRSVQFRPVQATDDTPRTREYTLADTWANEYLVSSIPSPSITSGFSRIRATMPHLRAYHLWHYQGLQVDEVARHLRDPPLSENTVCGYILQAVNMERLECDKERGREVLALLPLSVRMSRFRGLSERLNTGKK</sequence>
<feature type="compositionally biased region" description="Basic and acidic residues" evidence="3">
    <location>
        <begin position="392"/>
        <end position="414"/>
    </location>
</feature>
<evidence type="ECO:0000256" key="3">
    <source>
        <dbReference type="SAM" id="MobiDB-lite"/>
    </source>
</evidence>
<evidence type="ECO:0000259" key="4">
    <source>
        <dbReference type="SMART" id="SM00474"/>
    </source>
</evidence>
<dbReference type="GO" id="GO:0005737">
    <property type="term" value="C:cytoplasm"/>
    <property type="evidence" value="ECO:0007669"/>
    <property type="project" value="TreeGrafter"/>
</dbReference>
<dbReference type="InterPro" id="IPR036397">
    <property type="entry name" value="RNaseH_sf"/>
</dbReference>
<name>A0A6A5Z0V4_9PLEO</name>
<evidence type="ECO:0000313" key="5">
    <source>
        <dbReference type="EMBL" id="KAF2112487.1"/>
    </source>
</evidence>
<dbReference type="SUPFAM" id="SSF53098">
    <property type="entry name" value="Ribonuclease H-like"/>
    <property type="match status" value="1"/>
</dbReference>
<dbReference type="PANTHER" id="PTHR13620">
    <property type="entry name" value="3-5 EXONUCLEASE"/>
    <property type="match status" value="1"/>
</dbReference>
<dbReference type="InterPro" id="IPR051132">
    <property type="entry name" value="3-5_Exonuclease_domain"/>
</dbReference>
<dbReference type="GO" id="GO:0008408">
    <property type="term" value="F:3'-5' exonuclease activity"/>
    <property type="evidence" value="ECO:0007669"/>
    <property type="project" value="InterPro"/>
</dbReference>
<dbReference type="GO" id="GO:0005634">
    <property type="term" value="C:nucleus"/>
    <property type="evidence" value="ECO:0007669"/>
    <property type="project" value="TreeGrafter"/>
</dbReference>
<dbReference type="SMART" id="SM00474">
    <property type="entry name" value="35EXOc"/>
    <property type="match status" value="1"/>
</dbReference>